<evidence type="ECO:0000259" key="3">
    <source>
        <dbReference type="Pfam" id="PF00156"/>
    </source>
</evidence>
<proteinExistence type="inferred from homology"/>
<reference evidence="4 5" key="1">
    <citation type="submission" date="2016-11" db="EMBL/GenBank/DDBJ databases">
        <authorList>
            <person name="Jaros S."/>
            <person name="Januszkiewicz K."/>
            <person name="Wedrychowicz H."/>
        </authorList>
    </citation>
    <scope>NUCLEOTIDE SEQUENCE [LARGE SCALE GENOMIC DNA]</scope>
    <source>
        <strain evidence="4 5">DSM 12906</strain>
    </source>
</reference>
<dbReference type="InterPro" id="IPR029057">
    <property type="entry name" value="PRTase-like"/>
</dbReference>
<name>A0A1M6AI04_9ACTN</name>
<feature type="compositionally biased region" description="Basic and acidic residues" evidence="2">
    <location>
        <begin position="140"/>
        <end position="154"/>
    </location>
</feature>
<evidence type="ECO:0000256" key="1">
    <source>
        <dbReference type="ARBA" id="ARBA00008007"/>
    </source>
</evidence>
<gene>
    <name evidence="4" type="ORF">SAMN02745244_00196</name>
</gene>
<evidence type="ECO:0000313" key="4">
    <source>
        <dbReference type="EMBL" id="SHI35843.1"/>
    </source>
</evidence>
<dbReference type="PANTHER" id="PTHR47505:SF1">
    <property type="entry name" value="DNA UTILIZATION PROTEIN YHGH"/>
    <property type="match status" value="1"/>
</dbReference>
<dbReference type="Gene3D" id="3.40.50.2020">
    <property type="match status" value="1"/>
</dbReference>
<protein>
    <submittedName>
        <fullName evidence="4">ComF family protein</fullName>
    </submittedName>
</protein>
<keyword evidence="5" id="KW-1185">Reference proteome</keyword>
<dbReference type="Proteomes" id="UP000184512">
    <property type="component" value="Unassembled WGS sequence"/>
</dbReference>
<dbReference type="InterPro" id="IPR000836">
    <property type="entry name" value="PRTase_dom"/>
</dbReference>
<dbReference type="RefSeq" id="WP_073185564.1">
    <property type="nucleotide sequence ID" value="NZ_FQZG01000004.1"/>
</dbReference>
<dbReference type="CDD" id="cd06223">
    <property type="entry name" value="PRTases_typeI"/>
    <property type="match status" value="1"/>
</dbReference>
<dbReference type="PANTHER" id="PTHR47505">
    <property type="entry name" value="DNA UTILIZATION PROTEIN YHGH"/>
    <property type="match status" value="1"/>
</dbReference>
<dbReference type="Pfam" id="PF00156">
    <property type="entry name" value="Pribosyltran"/>
    <property type="match status" value="1"/>
</dbReference>
<dbReference type="OrthoDB" id="5244859at2"/>
<evidence type="ECO:0000313" key="5">
    <source>
        <dbReference type="Proteomes" id="UP000184512"/>
    </source>
</evidence>
<dbReference type="AlphaFoldDB" id="A0A1M6AI04"/>
<feature type="domain" description="Phosphoribosyltransferase" evidence="3">
    <location>
        <begin position="110"/>
        <end position="204"/>
    </location>
</feature>
<comment type="similarity">
    <text evidence="1">Belongs to the ComF/GntX family.</text>
</comment>
<accession>A0A1M6AI04</accession>
<evidence type="ECO:0000256" key="2">
    <source>
        <dbReference type="SAM" id="MobiDB-lite"/>
    </source>
</evidence>
<organism evidence="4 5">
    <name type="scientific">Tessaracoccus bendigoensis DSM 12906</name>
    <dbReference type="NCBI Taxonomy" id="1123357"/>
    <lineage>
        <taxon>Bacteria</taxon>
        <taxon>Bacillati</taxon>
        <taxon>Actinomycetota</taxon>
        <taxon>Actinomycetes</taxon>
        <taxon>Propionibacteriales</taxon>
        <taxon>Propionibacteriaceae</taxon>
        <taxon>Tessaracoccus</taxon>
    </lineage>
</organism>
<feature type="region of interest" description="Disordered" evidence="2">
    <location>
        <begin position="140"/>
        <end position="159"/>
    </location>
</feature>
<dbReference type="SUPFAM" id="SSF53271">
    <property type="entry name" value="PRTase-like"/>
    <property type="match status" value="1"/>
</dbReference>
<dbReference type="STRING" id="1123357.SAMN02745244_00196"/>
<sequence length="215" mass="22919">MITFIDAAADLLLGSTCAGCRSPGWGVCRGCLDLLRTPPHAFGGPDGLPVVAAGPYRPVLEHLIPRYKDDGALHLERLLAELLAGALAVARPAPDTLLVPVPSLPRNVRARGFDHARRLARRLASDSGLKSAALISRDRRGHDQAGLGRSDRSTNLECTMKARPPRYPVLVIDDVITTGATIREACRSLERVGADVLGAVVIAQVDDYPPGRTKA</sequence>
<dbReference type="EMBL" id="FQZG01000004">
    <property type="protein sequence ID" value="SHI35843.1"/>
    <property type="molecule type" value="Genomic_DNA"/>
</dbReference>
<dbReference type="InterPro" id="IPR051910">
    <property type="entry name" value="ComF/GntX_DNA_util-trans"/>
</dbReference>